<feature type="signal peptide" evidence="1">
    <location>
        <begin position="1"/>
        <end position="24"/>
    </location>
</feature>
<accession>A0ABT0BMV3</accession>
<dbReference type="EMBL" id="JALHLG010000005">
    <property type="protein sequence ID" value="MCJ2186379.1"/>
    <property type="molecule type" value="Genomic_DNA"/>
</dbReference>
<protein>
    <recommendedName>
        <fullName evidence="4">Secreted protein</fullName>
    </recommendedName>
</protein>
<evidence type="ECO:0000313" key="3">
    <source>
        <dbReference type="Proteomes" id="UP001202281"/>
    </source>
</evidence>
<keyword evidence="3" id="KW-1185">Reference proteome</keyword>
<reference evidence="2 3" key="1">
    <citation type="submission" date="2022-04" db="EMBL/GenBank/DDBJ databases">
        <title>Identification of a novel bacterium isolated from mangrove sediments.</title>
        <authorList>
            <person name="Pan X."/>
        </authorList>
    </citation>
    <scope>NUCLEOTIDE SEQUENCE [LARGE SCALE GENOMIC DNA]</scope>
    <source>
        <strain evidence="2 3">B2638</strain>
    </source>
</reference>
<keyword evidence="1" id="KW-0732">Signal</keyword>
<gene>
    <name evidence="2" type="ORF">MTR66_06055</name>
</gene>
<name>A0ABT0BMV3_9SPHN</name>
<dbReference type="RefSeq" id="WP_243918737.1">
    <property type="nucleotide sequence ID" value="NZ_JALHLG010000005.1"/>
</dbReference>
<organism evidence="2 3">
    <name type="scientific">Novosphingobium beihaiensis</name>
    <dbReference type="NCBI Taxonomy" id="2930389"/>
    <lineage>
        <taxon>Bacteria</taxon>
        <taxon>Pseudomonadati</taxon>
        <taxon>Pseudomonadota</taxon>
        <taxon>Alphaproteobacteria</taxon>
        <taxon>Sphingomonadales</taxon>
        <taxon>Sphingomonadaceae</taxon>
        <taxon>Novosphingobium</taxon>
    </lineage>
</organism>
<comment type="caution">
    <text evidence="2">The sequence shown here is derived from an EMBL/GenBank/DDBJ whole genome shotgun (WGS) entry which is preliminary data.</text>
</comment>
<feature type="chain" id="PRO_5045212638" description="Secreted protein" evidence="1">
    <location>
        <begin position="25"/>
        <end position="248"/>
    </location>
</feature>
<evidence type="ECO:0000256" key="1">
    <source>
        <dbReference type="SAM" id="SignalP"/>
    </source>
</evidence>
<sequence>MKRCFAIVVLCAAMMLAPVVPAEANPDEIPYLCGPEDLPEPGSAVTLHPVPGTYECSAEGITIRLRLDADGHFVQSAVSHDPEFDGPDGNFLDGMNLSGRWEAEGEYLRLFRRPSRPPRLTLASATRDPSVHWRIEIRTPDGEPARGLYVGLGEEANPRASLDDGVQLEEAGYDWSPGLRSIVREGDDLRLGSFSATDNGPNSFRYVYHPSEVEPFEIYGEISGVSGQWVIVPLGISGAVLRRTGPEK</sequence>
<dbReference type="Proteomes" id="UP001202281">
    <property type="component" value="Unassembled WGS sequence"/>
</dbReference>
<evidence type="ECO:0000313" key="2">
    <source>
        <dbReference type="EMBL" id="MCJ2186379.1"/>
    </source>
</evidence>
<proteinExistence type="predicted"/>
<evidence type="ECO:0008006" key="4">
    <source>
        <dbReference type="Google" id="ProtNLM"/>
    </source>
</evidence>